<feature type="modified residue" description="N6-(pyridoxal phosphate)lysine" evidence="4">
    <location>
        <position position="52"/>
    </location>
</feature>
<dbReference type="InterPro" id="IPR001608">
    <property type="entry name" value="Ala_racemase_N"/>
</dbReference>
<comment type="similarity">
    <text evidence="4">Belongs to the alanine racemase family.</text>
</comment>
<evidence type="ECO:0000256" key="2">
    <source>
        <dbReference type="ARBA" id="ARBA00022898"/>
    </source>
</evidence>
<dbReference type="InterPro" id="IPR000821">
    <property type="entry name" value="Ala_racemase"/>
</dbReference>
<dbReference type="CDD" id="cd00430">
    <property type="entry name" value="PLPDE_III_AR"/>
    <property type="match status" value="1"/>
</dbReference>
<protein>
    <recommendedName>
        <fullName evidence="4">Alanine racemase</fullName>
        <ecNumber evidence="4">5.1.1.1</ecNumber>
    </recommendedName>
</protein>
<dbReference type="Proteomes" id="UP000703038">
    <property type="component" value="Unassembled WGS sequence"/>
</dbReference>
<evidence type="ECO:0000256" key="3">
    <source>
        <dbReference type="ARBA" id="ARBA00023235"/>
    </source>
</evidence>
<dbReference type="EMBL" id="JAFBBK010000001">
    <property type="protein sequence ID" value="MBM7414108.1"/>
    <property type="molecule type" value="Genomic_DNA"/>
</dbReference>
<comment type="catalytic activity">
    <reaction evidence="4">
        <text>L-alanine = D-alanine</text>
        <dbReference type="Rhea" id="RHEA:20249"/>
        <dbReference type="ChEBI" id="CHEBI:57416"/>
        <dbReference type="ChEBI" id="CHEBI:57972"/>
        <dbReference type="EC" id="5.1.1.1"/>
    </reaction>
</comment>
<dbReference type="PRINTS" id="PR00992">
    <property type="entry name" value="ALARACEMASE"/>
</dbReference>
<keyword evidence="7" id="KW-1185">Reference proteome</keyword>
<comment type="function">
    <text evidence="4">Catalyzes the interconversion of L-alanine and D-alanine. May also act on other amino acids.</text>
</comment>
<dbReference type="Gene3D" id="3.20.20.10">
    <property type="entry name" value="Alanine racemase"/>
    <property type="match status" value="1"/>
</dbReference>
<evidence type="ECO:0000256" key="1">
    <source>
        <dbReference type="ARBA" id="ARBA00001933"/>
    </source>
</evidence>
<comment type="pathway">
    <text evidence="4">Amino-acid biosynthesis; D-alanine biosynthesis; D-alanine from L-alanine: step 1/1.</text>
</comment>
<evidence type="ECO:0000259" key="5">
    <source>
        <dbReference type="SMART" id="SM01005"/>
    </source>
</evidence>
<dbReference type="Gene3D" id="2.40.37.10">
    <property type="entry name" value="Lyase, Ornithine Decarboxylase, Chain A, domain 1"/>
    <property type="match status" value="1"/>
</dbReference>
<keyword evidence="3 4" id="KW-0413">Isomerase</keyword>
<evidence type="ECO:0000313" key="6">
    <source>
        <dbReference type="EMBL" id="MBM7414108.1"/>
    </source>
</evidence>
<dbReference type="RefSeq" id="WP_371831665.1">
    <property type="nucleotide sequence ID" value="NZ_JAFBBK010000001.1"/>
</dbReference>
<dbReference type="Pfam" id="PF01168">
    <property type="entry name" value="Ala_racemase_N"/>
    <property type="match status" value="1"/>
</dbReference>
<dbReference type="HAMAP" id="MF_01201">
    <property type="entry name" value="Ala_racemase"/>
    <property type="match status" value="1"/>
</dbReference>
<dbReference type="InterPro" id="IPR029066">
    <property type="entry name" value="PLP-binding_barrel"/>
</dbReference>
<dbReference type="Pfam" id="PF00842">
    <property type="entry name" value="Ala_racemase_C"/>
    <property type="match status" value="1"/>
</dbReference>
<dbReference type="EC" id="5.1.1.1" evidence="4"/>
<comment type="cofactor">
    <cofactor evidence="1 4">
        <name>pyridoxal 5'-phosphate</name>
        <dbReference type="ChEBI" id="CHEBI:597326"/>
    </cofactor>
</comment>
<evidence type="ECO:0000256" key="4">
    <source>
        <dbReference type="HAMAP-Rule" id="MF_01201"/>
    </source>
</evidence>
<sequence length="393" mass="41071">MNSAQEVPTSPVAPAPTSRPQAEALIDLDAVAHNTRILIEHAGDAAVMAVVKADGYNHGGVEVARAALAAGARELGVATAAEALALRTAGITAPVLCWLHAPGTDFTGLIDSDVEIGVSSPRQIAEVADAARRVGRPAVVSLKVDTGMNRNGVGADEFDAAVDALVAEQRGGALRVRGLFSHLVDADVPGDPINDRQKERFDTAADAMARAGVAPEVRHIANSAGALTRPDLAYDLVRPGIALYGLSPAPDLGWFGLRPVMTLRATVVLLKRVAAGDGVSYGHEWIAPVDTTVALLPVGYADGITRALKNRYEVSIHGVRYPAVGRVCMDQIVVDLGPGRPDVAEGDTAYLFGPGDHGEPTAQDWAETLDTINYEVVTGIRGRVRRTFAGGVS</sequence>
<dbReference type="SUPFAM" id="SSF50621">
    <property type="entry name" value="Alanine racemase C-terminal domain-like"/>
    <property type="match status" value="1"/>
</dbReference>
<reference evidence="6 7" key="1">
    <citation type="submission" date="2021-01" db="EMBL/GenBank/DDBJ databases">
        <title>Genomics of switchgrass bacterial isolates.</title>
        <authorList>
            <person name="Shade A."/>
        </authorList>
    </citation>
    <scope>NUCLEOTIDE SEQUENCE [LARGE SCALE GENOMIC DNA]</scope>
    <source>
        <strain evidence="6 7">PvP111</strain>
    </source>
</reference>
<proteinExistence type="inferred from homology"/>
<feature type="binding site" evidence="4">
    <location>
        <position position="150"/>
    </location>
    <ligand>
        <name>substrate</name>
    </ligand>
</feature>
<dbReference type="PANTHER" id="PTHR30511">
    <property type="entry name" value="ALANINE RACEMASE"/>
    <property type="match status" value="1"/>
</dbReference>
<dbReference type="SMART" id="SM01005">
    <property type="entry name" value="Ala_racemase_C"/>
    <property type="match status" value="1"/>
</dbReference>
<feature type="binding site" evidence="4">
    <location>
        <position position="329"/>
    </location>
    <ligand>
        <name>substrate</name>
    </ligand>
</feature>
<dbReference type="PANTHER" id="PTHR30511:SF0">
    <property type="entry name" value="ALANINE RACEMASE, CATABOLIC-RELATED"/>
    <property type="match status" value="1"/>
</dbReference>
<name>A0ABS2KQI1_9NOCA</name>
<evidence type="ECO:0000313" key="7">
    <source>
        <dbReference type="Proteomes" id="UP000703038"/>
    </source>
</evidence>
<dbReference type="InterPro" id="IPR011079">
    <property type="entry name" value="Ala_racemase_C"/>
</dbReference>
<keyword evidence="2 4" id="KW-0663">Pyridoxal phosphate</keyword>
<organism evidence="6 7">
    <name type="scientific">Rhodococcoides corynebacterioides</name>
    <dbReference type="NCBI Taxonomy" id="53972"/>
    <lineage>
        <taxon>Bacteria</taxon>
        <taxon>Bacillati</taxon>
        <taxon>Actinomycetota</taxon>
        <taxon>Actinomycetes</taxon>
        <taxon>Mycobacteriales</taxon>
        <taxon>Nocardiaceae</taxon>
        <taxon>Rhodococcoides</taxon>
    </lineage>
</organism>
<dbReference type="NCBIfam" id="TIGR00492">
    <property type="entry name" value="alr"/>
    <property type="match status" value="1"/>
</dbReference>
<comment type="caution">
    <text evidence="6">The sequence shown here is derived from an EMBL/GenBank/DDBJ whole genome shotgun (WGS) entry which is preliminary data.</text>
</comment>
<feature type="active site" description="Proton acceptor; specific for D-alanine" evidence="4">
    <location>
        <position position="52"/>
    </location>
</feature>
<dbReference type="SUPFAM" id="SSF51419">
    <property type="entry name" value="PLP-binding barrel"/>
    <property type="match status" value="1"/>
</dbReference>
<gene>
    <name evidence="6" type="ORF">JOE42_000841</name>
</gene>
<accession>A0ABS2KQI1</accession>
<dbReference type="GO" id="GO:0008784">
    <property type="term" value="F:alanine racemase activity"/>
    <property type="evidence" value="ECO:0007669"/>
    <property type="project" value="UniProtKB-EC"/>
</dbReference>
<dbReference type="InterPro" id="IPR009006">
    <property type="entry name" value="Ala_racemase/Decarboxylase_C"/>
</dbReference>
<feature type="domain" description="Alanine racemase C-terminal" evidence="5">
    <location>
        <begin position="260"/>
        <end position="389"/>
    </location>
</feature>
<feature type="active site" description="Proton acceptor; specific for L-alanine" evidence="4">
    <location>
        <position position="281"/>
    </location>
</feature>